<dbReference type="InterPro" id="IPR050640">
    <property type="entry name" value="Bact_2-comp_sensor_kinase"/>
</dbReference>
<keyword evidence="1" id="KW-1133">Transmembrane helix</keyword>
<dbReference type="InterPro" id="IPR010559">
    <property type="entry name" value="Sig_transdc_His_kin_internal"/>
</dbReference>
<evidence type="ECO:0000313" key="5">
    <source>
        <dbReference type="Proteomes" id="UP000680038"/>
    </source>
</evidence>
<dbReference type="EMBL" id="CAJRAF010000002">
    <property type="protein sequence ID" value="CAG5006181.1"/>
    <property type="molecule type" value="Genomic_DNA"/>
</dbReference>
<dbReference type="SUPFAM" id="SSF55874">
    <property type="entry name" value="ATPase domain of HSP90 chaperone/DNA topoisomerase II/histidine kinase"/>
    <property type="match status" value="1"/>
</dbReference>
<dbReference type="Gene3D" id="3.30.565.10">
    <property type="entry name" value="Histidine kinase-like ATPase, C-terminal domain"/>
    <property type="match status" value="1"/>
</dbReference>
<feature type="transmembrane region" description="Helical" evidence="1">
    <location>
        <begin position="277"/>
        <end position="294"/>
    </location>
</feature>
<sequence>MTVAEWDKVLTSQGIRVNKMTALRLILLIFLCVGHSLLLAQDTIFLSRLNDRVLLSDTQLAVIANSAVRHFGEIEKKNEWRGLDSQMNEQGQSQGWLKMTVHNDLKTDEFFDLDFRAADSIIVFARKKDTTVSYVTGPYTDVRRWLFQEQPGLVPIFCQPGETVDLYVRLWSYKGRPFSLSGVYLQNRLVSLKTSVEAYRSFIGRIEFNGFFLGAVTFAMIFFLLIFIRLREPAFLLYGLYLLGAGVYSIVVKTLPYSFLARIAYLDFPLTYKLGEPVQYLFFAAYIAFGKSLLDIDQRYGLLHRLIKIFIRLLLIAGTGLLIYNFYHFEYQLQRYAFVLSRIAILPIGLILLVWIAVSVRNRIKWFFVTGSSLFFIGGMLAVIVDPKSRHLFFGQLDISSVMVFKTGILLESLCFALALGYKMRVAQIDKEKTAQAYIEQLELNKKMAASETERLERMVAERTQTLIEQTRLIEEQKQVQLQTSFERQLSEMEMSALRSQMNPHFIFNSLNSIRYQILRKDYDTAATYLTRFSKLLRYILQNSREHVVSLAEEIEVNRLYVQLESLRFDQGLDFVLNIPDEIDTTDILIPPMLLQPYVENAVKHGLIPSKKPLKKLMISISADEDGYTFIIEDNGIGRKASAQRTMVDDKQSLGMKIASERIALFNLNFHPFIDVNIEDLYESTGPRGTLVTFTYKTKS</sequence>
<keyword evidence="5" id="KW-1185">Reference proteome</keyword>
<organism evidence="4 5">
    <name type="scientific">Dyadobacter helix</name>
    <dbReference type="NCBI Taxonomy" id="2822344"/>
    <lineage>
        <taxon>Bacteria</taxon>
        <taxon>Pseudomonadati</taxon>
        <taxon>Bacteroidota</taxon>
        <taxon>Cytophagia</taxon>
        <taxon>Cytophagales</taxon>
        <taxon>Spirosomataceae</taxon>
        <taxon>Dyadobacter</taxon>
    </lineage>
</organism>
<gene>
    <name evidence="4" type="ORF">DYBT9275_03751</name>
</gene>
<comment type="caution">
    <text evidence="4">The sequence shown here is derived from an EMBL/GenBank/DDBJ whole genome shotgun (WGS) entry which is preliminary data.</text>
</comment>
<dbReference type="Pfam" id="PF06580">
    <property type="entry name" value="His_kinase"/>
    <property type="match status" value="1"/>
</dbReference>
<feature type="transmembrane region" description="Helical" evidence="1">
    <location>
        <begin position="404"/>
        <end position="422"/>
    </location>
</feature>
<dbReference type="InterPro" id="IPR036890">
    <property type="entry name" value="HATPase_C_sf"/>
</dbReference>
<feature type="transmembrane region" description="Helical" evidence="1">
    <location>
        <begin position="208"/>
        <end position="228"/>
    </location>
</feature>
<dbReference type="AlphaFoldDB" id="A0A916JGT5"/>
<feature type="transmembrane region" description="Helical" evidence="1">
    <location>
        <begin position="21"/>
        <end position="40"/>
    </location>
</feature>
<dbReference type="GO" id="GO:0000155">
    <property type="term" value="F:phosphorelay sensor kinase activity"/>
    <property type="evidence" value="ECO:0007669"/>
    <property type="project" value="InterPro"/>
</dbReference>
<feature type="domain" description="7TM-DISM receptor extracellular" evidence="3">
    <location>
        <begin position="208"/>
        <end position="423"/>
    </location>
</feature>
<dbReference type="Proteomes" id="UP000680038">
    <property type="component" value="Unassembled WGS sequence"/>
</dbReference>
<evidence type="ECO:0000259" key="2">
    <source>
        <dbReference type="Pfam" id="PF06580"/>
    </source>
</evidence>
<dbReference type="InterPro" id="IPR011623">
    <property type="entry name" value="7TMR_DISM_rcpt_extracell_dom1"/>
</dbReference>
<protein>
    <recommendedName>
        <fullName evidence="6">7TM diverse intracellular signalling</fullName>
    </recommendedName>
</protein>
<evidence type="ECO:0000313" key="4">
    <source>
        <dbReference type="EMBL" id="CAG5006181.1"/>
    </source>
</evidence>
<dbReference type="GO" id="GO:0016020">
    <property type="term" value="C:membrane"/>
    <property type="evidence" value="ECO:0007669"/>
    <property type="project" value="InterPro"/>
</dbReference>
<proteinExistence type="predicted"/>
<feature type="transmembrane region" description="Helical" evidence="1">
    <location>
        <begin position="306"/>
        <end position="327"/>
    </location>
</feature>
<dbReference type="Pfam" id="PF07695">
    <property type="entry name" value="7TMR-DISM_7TM"/>
    <property type="match status" value="1"/>
</dbReference>
<accession>A0A916JGT5</accession>
<name>A0A916JGT5_9BACT</name>
<keyword evidence="1" id="KW-0812">Transmembrane</keyword>
<keyword evidence="1" id="KW-0472">Membrane</keyword>
<feature type="transmembrane region" description="Helical" evidence="1">
    <location>
        <begin position="339"/>
        <end position="359"/>
    </location>
</feature>
<feature type="transmembrane region" description="Helical" evidence="1">
    <location>
        <begin position="235"/>
        <end position="257"/>
    </location>
</feature>
<feature type="domain" description="Signal transduction histidine kinase internal region" evidence="2">
    <location>
        <begin position="493"/>
        <end position="571"/>
    </location>
</feature>
<evidence type="ECO:0000259" key="3">
    <source>
        <dbReference type="Pfam" id="PF07695"/>
    </source>
</evidence>
<feature type="transmembrane region" description="Helical" evidence="1">
    <location>
        <begin position="366"/>
        <end position="384"/>
    </location>
</feature>
<evidence type="ECO:0000256" key="1">
    <source>
        <dbReference type="SAM" id="Phobius"/>
    </source>
</evidence>
<evidence type="ECO:0008006" key="6">
    <source>
        <dbReference type="Google" id="ProtNLM"/>
    </source>
</evidence>
<reference evidence="4" key="1">
    <citation type="submission" date="2021-04" db="EMBL/GenBank/DDBJ databases">
        <authorList>
            <person name="Rodrigo-Torres L."/>
            <person name="Arahal R. D."/>
            <person name="Lucena T."/>
        </authorList>
    </citation>
    <scope>NUCLEOTIDE SEQUENCE</scope>
    <source>
        <strain evidence="4">CECT 9275</strain>
    </source>
</reference>
<dbReference type="PANTHER" id="PTHR34220">
    <property type="entry name" value="SENSOR HISTIDINE KINASE YPDA"/>
    <property type="match status" value="1"/>
</dbReference>
<dbReference type="PANTHER" id="PTHR34220:SF7">
    <property type="entry name" value="SENSOR HISTIDINE KINASE YPDA"/>
    <property type="match status" value="1"/>
</dbReference>